<dbReference type="InterPro" id="IPR011213">
    <property type="entry name" value="NMN_biosyn"/>
</dbReference>
<dbReference type="Proteomes" id="UP000004836">
    <property type="component" value="Unassembled WGS sequence"/>
</dbReference>
<name>J9DWL6_9PROT</name>
<dbReference type="Gene3D" id="1.10.10.10">
    <property type="entry name" value="Winged helix-like DNA-binding domain superfamily/Winged helix DNA-binding domain"/>
    <property type="match status" value="1"/>
</dbReference>
<keyword evidence="3" id="KW-1185">Reference proteome</keyword>
<evidence type="ECO:0000313" key="2">
    <source>
        <dbReference type="EMBL" id="EJW21422.1"/>
    </source>
</evidence>
<dbReference type="InterPro" id="IPR054105">
    <property type="entry name" value="WHD_NrtR"/>
</dbReference>
<evidence type="ECO:0000313" key="3">
    <source>
        <dbReference type="Proteomes" id="UP000004836"/>
    </source>
</evidence>
<sequence>MDKNHTASVLIDLSAAIVSVRGDQPVCLTVPDVSDYQTPGLPFGPFYPDRHRTMEIGLRQWVVEQTALDIGYVEQLYTFGDRGRRSDGADGKEENEHIVSVGYLALSKQCPQPDQWSEWYKHFPWEDWRNGRPDILNKQIIPSLETWAGTDELRRLRLQQAFSFTDKFCSNKSGPNKPWPNKPWNDEYVLDRYELMYEAGLVWEAFADGRQKEKISAQNGIAMQLDHRRILATAMSRLRAKLKYRPVVFELMPPAFTLTQVQKTTEAILGAELHKQNFRRQLAKNELVEPTGQMSKARGRPAELFKFRQDASQSSNLPGLRIPSVKSRNF</sequence>
<dbReference type="InterPro" id="IPR036388">
    <property type="entry name" value="WH-like_DNA-bd_sf"/>
</dbReference>
<feature type="domain" description="NrtR DNA-binding winged helix" evidence="1">
    <location>
        <begin position="248"/>
        <end position="307"/>
    </location>
</feature>
<dbReference type="InterPro" id="IPR015797">
    <property type="entry name" value="NUDIX_hydrolase-like_dom_sf"/>
</dbReference>
<organism evidence="2 3">
    <name type="scientific">alpha proteobacterium IMCC14465</name>
    <dbReference type="NCBI Taxonomy" id="1220535"/>
    <lineage>
        <taxon>Bacteria</taxon>
        <taxon>Pseudomonadati</taxon>
        <taxon>Pseudomonadota</taxon>
        <taxon>Alphaproteobacteria</taxon>
        <taxon>PS1 clade</taxon>
    </lineage>
</organism>
<comment type="caution">
    <text evidence="2">The sequence shown here is derived from an EMBL/GenBank/DDBJ whole genome shotgun (WGS) entry which is preliminary data.</text>
</comment>
<dbReference type="Gene3D" id="3.90.79.10">
    <property type="entry name" value="Nucleoside Triphosphate Pyrophosphohydrolase"/>
    <property type="match status" value="1"/>
</dbReference>
<dbReference type="InterPro" id="IPR036390">
    <property type="entry name" value="WH_DNA-bd_sf"/>
</dbReference>
<dbReference type="OrthoDB" id="9786141at2"/>
<dbReference type="PATRIC" id="fig|1220535.3.peg.1212"/>
<dbReference type="AlphaFoldDB" id="J9DWL6"/>
<evidence type="ECO:0000259" key="1">
    <source>
        <dbReference type="Pfam" id="PF21906"/>
    </source>
</evidence>
<reference evidence="2 3" key="1">
    <citation type="journal article" date="2012" name="J. Bacteriol.">
        <title>Genome Sequence of Strain IMCC14465, Isolated from the East Sea, Belonging to the PS1 Clade of Alphaproteobacteria.</title>
        <authorList>
            <person name="Yang S.J."/>
            <person name="Kang I."/>
            <person name="Cho J.C."/>
        </authorList>
    </citation>
    <scope>NUCLEOTIDE SEQUENCE [LARGE SCALE GENOMIC DNA]</scope>
    <source>
        <strain evidence="2 3">IMCC14465</strain>
    </source>
</reference>
<proteinExistence type="predicted"/>
<gene>
    <name evidence="2" type="ORF">IMCC14465_12180</name>
</gene>
<dbReference type="PIRSF" id="PIRSF019423">
    <property type="entry name" value="NMN_biosyn"/>
    <property type="match status" value="1"/>
</dbReference>
<dbReference type="SUPFAM" id="SSF46785">
    <property type="entry name" value="Winged helix' DNA-binding domain"/>
    <property type="match status" value="1"/>
</dbReference>
<dbReference type="EMBL" id="ALYF01000003">
    <property type="protein sequence ID" value="EJW21422.1"/>
    <property type="molecule type" value="Genomic_DNA"/>
</dbReference>
<accession>J9DWL6</accession>
<dbReference type="SUPFAM" id="SSF55811">
    <property type="entry name" value="Nudix"/>
    <property type="match status" value="1"/>
</dbReference>
<dbReference type="STRING" id="1220535.IMCC14465_12180"/>
<dbReference type="Pfam" id="PF21906">
    <property type="entry name" value="WHD_NrtR"/>
    <property type="match status" value="1"/>
</dbReference>
<protein>
    <recommendedName>
        <fullName evidence="1">NrtR DNA-binding winged helix domain-containing protein</fullName>
    </recommendedName>
</protein>
<dbReference type="eggNOG" id="COG4111">
    <property type="taxonomic scope" value="Bacteria"/>
</dbReference>